<dbReference type="Proteomes" id="UP000186758">
    <property type="component" value="Unassembled WGS sequence"/>
</dbReference>
<sequence>MDQETKTSGAGNSPEREGSSFLKEAWGFIKVFVITAVIILLFVNIVAHPVTVVGDSMYPNLQDGEYGFTNLIGLRFSAPARGDVVVVTMEDDVNGDGTPETTHWVKRVIGLPGDTVEARNDVVYINGGPLDESGWLEPAQKQEILDEIQESYGREYGDFTADFGPVTLGEDQYWVMGDNRPHSKDSRDPSVGAVNRNQIYGDGVLILYPFNKIGGH</sequence>
<evidence type="ECO:0000256" key="2">
    <source>
        <dbReference type="ARBA" id="ARBA00004401"/>
    </source>
</evidence>
<keyword evidence="7" id="KW-0812">Transmembrane</keyword>
<dbReference type="PRINTS" id="PR00727">
    <property type="entry name" value="LEADERPTASE"/>
</dbReference>
<evidence type="ECO:0000256" key="5">
    <source>
        <dbReference type="ARBA" id="ARBA00022801"/>
    </source>
</evidence>
<evidence type="ECO:0000259" key="8">
    <source>
        <dbReference type="Pfam" id="PF10502"/>
    </source>
</evidence>
<dbReference type="InterPro" id="IPR036286">
    <property type="entry name" value="LexA/Signal_pep-like_sf"/>
</dbReference>
<dbReference type="AlphaFoldDB" id="A0A1Q9YHM2"/>
<evidence type="ECO:0000256" key="3">
    <source>
        <dbReference type="ARBA" id="ARBA00009370"/>
    </source>
</evidence>
<proteinExistence type="inferred from homology"/>
<keyword evidence="7" id="KW-1133">Transmembrane helix</keyword>
<dbReference type="PANTHER" id="PTHR43390:SF1">
    <property type="entry name" value="CHLOROPLAST PROCESSING PEPTIDASE"/>
    <property type="match status" value="1"/>
</dbReference>
<dbReference type="InterPro" id="IPR019533">
    <property type="entry name" value="Peptidase_S26"/>
</dbReference>
<protein>
    <recommendedName>
        <fullName evidence="4 7">Signal peptidase I</fullName>
        <ecNumber evidence="4 7">3.4.21.89</ecNumber>
    </recommendedName>
</protein>
<dbReference type="InterPro" id="IPR000223">
    <property type="entry name" value="Pept_S26A_signal_pept_1"/>
</dbReference>
<reference evidence="9 10" key="1">
    <citation type="submission" date="2016-11" db="EMBL/GenBank/DDBJ databases">
        <title>Description of two novel members of the family Erysipelotrichaceae: Ileibacterium lipovorans gen. nov., sp. nov. and Dubosiella newyorkensis, gen. nov., sp. nov.</title>
        <authorList>
            <person name="Cox L.M."/>
            <person name="Sohn J."/>
            <person name="Tyrrell K.L."/>
            <person name="Citron D.M."/>
            <person name="Lawson P.A."/>
            <person name="Patel N.B."/>
            <person name="Iizumi T."/>
            <person name="Perez-Perez G.I."/>
            <person name="Goldstein E.J."/>
            <person name="Blaser M.J."/>
        </authorList>
    </citation>
    <scope>NUCLEOTIDE SEQUENCE [LARGE SCALE GENOMIC DNA]</scope>
    <source>
        <strain evidence="9 10">NYU-BL-K8</strain>
    </source>
</reference>
<dbReference type="GO" id="GO:0005886">
    <property type="term" value="C:plasma membrane"/>
    <property type="evidence" value="ECO:0007669"/>
    <property type="project" value="UniProtKB-SubCell"/>
</dbReference>
<dbReference type="GO" id="GO:0009003">
    <property type="term" value="F:signal peptidase activity"/>
    <property type="evidence" value="ECO:0007669"/>
    <property type="project" value="UniProtKB-EC"/>
</dbReference>
<comment type="catalytic activity">
    <reaction evidence="1 7">
        <text>Cleavage of hydrophobic, N-terminal signal or leader sequences from secreted and periplasmic proteins.</text>
        <dbReference type="EC" id="3.4.21.89"/>
    </reaction>
</comment>
<gene>
    <name evidence="9" type="ORF">BO223_10960</name>
</gene>
<evidence type="ECO:0000313" key="10">
    <source>
        <dbReference type="Proteomes" id="UP000186758"/>
    </source>
</evidence>
<comment type="similarity">
    <text evidence="3 7">Belongs to the peptidase S26 family.</text>
</comment>
<dbReference type="Pfam" id="PF10502">
    <property type="entry name" value="Peptidase_S26"/>
    <property type="match status" value="1"/>
</dbReference>
<feature type="active site" evidence="6">
    <location>
        <position position="56"/>
    </location>
</feature>
<dbReference type="RefSeq" id="WP_075886182.1">
    <property type="nucleotide sequence ID" value="NZ_MPJZ01000095.1"/>
</dbReference>
<dbReference type="EC" id="3.4.21.89" evidence="4 7"/>
<keyword evidence="7" id="KW-0645">Protease</keyword>
<evidence type="ECO:0000256" key="6">
    <source>
        <dbReference type="PIRSR" id="PIRSR600223-1"/>
    </source>
</evidence>
<dbReference type="SUPFAM" id="SSF51306">
    <property type="entry name" value="LexA/Signal peptidase"/>
    <property type="match status" value="1"/>
</dbReference>
<keyword evidence="7" id="KW-0472">Membrane</keyword>
<dbReference type="PANTHER" id="PTHR43390">
    <property type="entry name" value="SIGNAL PEPTIDASE I"/>
    <property type="match status" value="1"/>
</dbReference>
<dbReference type="GO" id="GO:0006465">
    <property type="term" value="P:signal peptide processing"/>
    <property type="evidence" value="ECO:0007669"/>
    <property type="project" value="InterPro"/>
</dbReference>
<keyword evidence="5 7" id="KW-0378">Hydrolase</keyword>
<evidence type="ECO:0000256" key="1">
    <source>
        <dbReference type="ARBA" id="ARBA00000677"/>
    </source>
</evidence>
<dbReference type="GO" id="GO:0004252">
    <property type="term" value="F:serine-type endopeptidase activity"/>
    <property type="evidence" value="ECO:0007669"/>
    <property type="project" value="InterPro"/>
</dbReference>
<feature type="transmembrane region" description="Helical" evidence="7">
    <location>
        <begin position="25"/>
        <end position="47"/>
    </location>
</feature>
<feature type="domain" description="Peptidase S26" evidence="8">
    <location>
        <begin position="27"/>
        <end position="207"/>
    </location>
</feature>
<comment type="subcellular location">
    <subcellularLocation>
        <location evidence="2">Cell membrane</location>
        <topology evidence="2">Single-pass type II membrane protein</topology>
    </subcellularLocation>
    <subcellularLocation>
        <location evidence="7">Membrane</location>
        <topology evidence="7">Single-pass type II membrane protein</topology>
    </subcellularLocation>
</comment>
<evidence type="ECO:0000256" key="4">
    <source>
        <dbReference type="ARBA" id="ARBA00013208"/>
    </source>
</evidence>
<organism evidence="9 10">
    <name type="scientific">Faecalibaculum rodentium</name>
    <dbReference type="NCBI Taxonomy" id="1702221"/>
    <lineage>
        <taxon>Bacteria</taxon>
        <taxon>Bacillati</taxon>
        <taxon>Bacillota</taxon>
        <taxon>Erysipelotrichia</taxon>
        <taxon>Erysipelotrichales</taxon>
        <taxon>Erysipelotrichaceae</taxon>
        <taxon>Faecalibaculum</taxon>
    </lineage>
</organism>
<dbReference type="CDD" id="cd06530">
    <property type="entry name" value="S26_SPase_I"/>
    <property type="match status" value="1"/>
</dbReference>
<accession>A0A1Q9YHM2</accession>
<comment type="caution">
    <text evidence="9">The sequence shown here is derived from an EMBL/GenBank/DDBJ whole genome shotgun (WGS) entry which is preliminary data.</text>
</comment>
<dbReference type="EMBL" id="MPJZ01000095">
    <property type="protein sequence ID" value="OLU43673.1"/>
    <property type="molecule type" value="Genomic_DNA"/>
</dbReference>
<evidence type="ECO:0000313" key="9">
    <source>
        <dbReference type="EMBL" id="OLU43673.1"/>
    </source>
</evidence>
<feature type="active site" evidence="6">
    <location>
        <position position="106"/>
    </location>
</feature>
<dbReference type="InterPro" id="IPR019758">
    <property type="entry name" value="Pept_S26A_signal_pept_1_CS"/>
</dbReference>
<dbReference type="PROSITE" id="PS00761">
    <property type="entry name" value="SPASE_I_3"/>
    <property type="match status" value="1"/>
</dbReference>
<dbReference type="NCBIfam" id="TIGR02227">
    <property type="entry name" value="sigpep_I_bact"/>
    <property type="match status" value="1"/>
</dbReference>
<dbReference type="Gene3D" id="2.10.109.10">
    <property type="entry name" value="Umud Fragment, subunit A"/>
    <property type="match status" value="1"/>
</dbReference>
<name>A0A1Q9YHM2_9FIRM</name>
<evidence type="ECO:0000256" key="7">
    <source>
        <dbReference type="RuleBase" id="RU362042"/>
    </source>
</evidence>